<gene>
    <name evidence="1" type="ORF">RPERSI_LOCUS22869</name>
</gene>
<dbReference type="Proteomes" id="UP000789920">
    <property type="component" value="Unassembled WGS sequence"/>
</dbReference>
<feature type="non-terminal residue" evidence="1">
    <location>
        <position position="1"/>
    </location>
</feature>
<dbReference type="EMBL" id="CAJVQC010070169">
    <property type="protein sequence ID" value="CAG8809474.1"/>
    <property type="molecule type" value="Genomic_DNA"/>
</dbReference>
<name>A0ACA9RVD8_9GLOM</name>
<comment type="caution">
    <text evidence="1">The sequence shown here is derived from an EMBL/GenBank/DDBJ whole genome shotgun (WGS) entry which is preliminary data.</text>
</comment>
<proteinExistence type="predicted"/>
<sequence>KKSKKKGWKNHDPKNCSCEKKHDCLRNWHIHMLCTDFLPAKYQHPRCGLGKYDDQVDIKRVSHLKVNGRPIKSAEQVVIYLAKYLAKAFKMRQDPELAKKVGLLKGMSIYKFFRVIYGYDEAGRAYIADKVKKPLTSSKVFINNEYGFQQEVEQEFSPYFDEKGHLKKDARKILQKKEPQPTNNGKITDLLKLCLRYSTKSKIKQNQF</sequence>
<keyword evidence="2" id="KW-1185">Reference proteome</keyword>
<accession>A0ACA9RVD8</accession>
<evidence type="ECO:0000313" key="2">
    <source>
        <dbReference type="Proteomes" id="UP000789920"/>
    </source>
</evidence>
<evidence type="ECO:0000313" key="1">
    <source>
        <dbReference type="EMBL" id="CAG8809474.1"/>
    </source>
</evidence>
<protein>
    <submittedName>
        <fullName evidence="1">3393_t:CDS:1</fullName>
    </submittedName>
</protein>
<reference evidence="1" key="1">
    <citation type="submission" date="2021-06" db="EMBL/GenBank/DDBJ databases">
        <authorList>
            <person name="Kallberg Y."/>
            <person name="Tangrot J."/>
            <person name="Rosling A."/>
        </authorList>
    </citation>
    <scope>NUCLEOTIDE SEQUENCE</scope>
    <source>
        <strain evidence="1">MA461A</strain>
    </source>
</reference>
<organism evidence="1 2">
    <name type="scientific">Racocetra persica</name>
    <dbReference type="NCBI Taxonomy" id="160502"/>
    <lineage>
        <taxon>Eukaryota</taxon>
        <taxon>Fungi</taxon>
        <taxon>Fungi incertae sedis</taxon>
        <taxon>Mucoromycota</taxon>
        <taxon>Glomeromycotina</taxon>
        <taxon>Glomeromycetes</taxon>
        <taxon>Diversisporales</taxon>
        <taxon>Gigasporaceae</taxon>
        <taxon>Racocetra</taxon>
    </lineage>
</organism>